<reference evidence="2 3" key="1">
    <citation type="submission" date="2022-03" db="EMBL/GenBank/DDBJ databases">
        <title>Genomic Encyclopedia of Type Strains, Phase III (KMG-III): the genomes of soil and plant-associated and newly described type strains.</title>
        <authorList>
            <person name="Whitman W."/>
        </authorList>
    </citation>
    <scope>NUCLEOTIDE SEQUENCE [LARGE SCALE GENOMIC DNA]</scope>
    <source>
        <strain evidence="2 3">BSker1</strain>
    </source>
</reference>
<keyword evidence="2" id="KW-0645">Protease</keyword>
<organism evidence="2 3">
    <name type="scientific">Natronospira proteinivora</name>
    <dbReference type="NCBI Taxonomy" id="1807133"/>
    <lineage>
        <taxon>Bacteria</taxon>
        <taxon>Pseudomonadati</taxon>
        <taxon>Pseudomonadota</taxon>
        <taxon>Gammaproteobacteria</taxon>
        <taxon>Natronospirales</taxon>
        <taxon>Natronospiraceae</taxon>
        <taxon>Natronospira</taxon>
    </lineage>
</organism>
<dbReference type="EMBL" id="JALJYF010000002">
    <property type="protein sequence ID" value="MCP1728274.1"/>
    <property type="molecule type" value="Genomic_DNA"/>
</dbReference>
<dbReference type="Pfam" id="PF09413">
    <property type="entry name" value="DUF2007"/>
    <property type="match status" value="1"/>
</dbReference>
<comment type="caution">
    <text evidence="2">The sequence shown here is derived from an EMBL/GenBank/DDBJ whole genome shotgun (WGS) entry which is preliminary data.</text>
</comment>
<sequence>MSYQTVEKFKNSLEAEVAKARLEAEGIPVLLAGVGLGPLVGFFNPRSNFVRLKVPEERMREAREILDTDWSAEVDEQWDQDQ</sequence>
<dbReference type="GO" id="GO:0006508">
    <property type="term" value="P:proteolysis"/>
    <property type="evidence" value="ECO:0007669"/>
    <property type="project" value="UniProtKB-KW"/>
</dbReference>
<keyword evidence="2" id="KW-0378">Hydrolase</keyword>
<evidence type="ECO:0000313" key="2">
    <source>
        <dbReference type="EMBL" id="MCP1728274.1"/>
    </source>
</evidence>
<feature type="domain" description="DUF2007" evidence="1">
    <location>
        <begin position="8"/>
        <end position="67"/>
    </location>
</feature>
<accession>A0ABT1GAE8</accession>
<dbReference type="InterPro" id="IPR018551">
    <property type="entry name" value="DUF2007"/>
</dbReference>
<evidence type="ECO:0000259" key="1">
    <source>
        <dbReference type="Pfam" id="PF09413"/>
    </source>
</evidence>
<dbReference type="Proteomes" id="UP001523550">
    <property type="component" value="Unassembled WGS sequence"/>
</dbReference>
<evidence type="ECO:0000313" key="3">
    <source>
        <dbReference type="Proteomes" id="UP001523550"/>
    </source>
</evidence>
<gene>
    <name evidence="2" type="ORF">J2T60_002274</name>
</gene>
<keyword evidence="3" id="KW-1185">Reference proteome</keyword>
<dbReference type="GO" id="GO:0008233">
    <property type="term" value="F:peptidase activity"/>
    <property type="evidence" value="ECO:0007669"/>
    <property type="project" value="UniProtKB-KW"/>
</dbReference>
<dbReference type="InterPro" id="IPR011322">
    <property type="entry name" value="N-reg_PII-like_a/b"/>
</dbReference>
<proteinExistence type="predicted"/>
<name>A0ABT1GAE8_9GAMM</name>
<protein>
    <submittedName>
        <fullName evidence="2">Zn-dependent membrane protease YugP</fullName>
    </submittedName>
</protein>
<dbReference type="SUPFAM" id="SSF54913">
    <property type="entry name" value="GlnB-like"/>
    <property type="match status" value="1"/>
</dbReference>
<dbReference type="RefSeq" id="WP_253450084.1">
    <property type="nucleotide sequence ID" value="NZ_JALJYF010000002.1"/>
</dbReference>